<dbReference type="PROSITE" id="PS00455">
    <property type="entry name" value="AMP_BINDING"/>
    <property type="match status" value="1"/>
</dbReference>
<dbReference type="PROSITE" id="PS00012">
    <property type="entry name" value="PHOSPHOPANTETHEINE"/>
    <property type="match status" value="1"/>
</dbReference>
<dbReference type="Gene3D" id="3.30.559.10">
    <property type="entry name" value="Chloramphenicol acetyltransferase-like domain"/>
    <property type="match status" value="2"/>
</dbReference>
<dbReference type="SUPFAM" id="SSF52777">
    <property type="entry name" value="CoA-dependent acyltransferases"/>
    <property type="match status" value="4"/>
</dbReference>
<evidence type="ECO:0000256" key="2">
    <source>
        <dbReference type="ARBA" id="ARBA00022450"/>
    </source>
</evidence>
<keyword evidence="3" id="KW-0597">Phosphoprotein</keyword>
<dbReference type="EMBL" id="QXHD01000004">
    <property type="protein sequence ID" value="NEZ60761.1"/>
    <property type="molecule type" value="Genomic_DNA"/>
</dbReference>
<dbReference type="Gene3D" id="3.40.50.980">
    <property type="match status" value="2"/>
</dbReference>
<dbReference type="GO" id="GO:0003824">
    <property type="term" value="F:catalytic activity"/>
    <property type="evidence" value="ECO:0007669"/>
    <property type="project" value="InterPro"/>
</dbReference>
<dbReference type="SUPFAM" id="SSF47336">
    <property type="entry name" value="ACP-like"/>
    <property type="match status" value="1"/>
</dbReference>
<dbReference type="InterPro" id="IPR000873">
    <property type="entry name" value="AMP-dep_synth/lig_dom"/>
</dbReference>
<dbReference type="InterPro" id="IPR014729">
    <property type="entry name" value="Rossmann-like_a/b/a_fold"/>
</dbReference>
<evidence type="ECO:0000256" key="3">
    <source>
        <dbReference type="ARBA" id="ARBA00022553"/>
    </source>
</evidence>
<dbReference type="GO" id="GO:0017000">
    <property type="term" value="P:antibiotic biosynthetic process"/>
    <property type="evidence" value="ECO:0007669"/>
    <property type="project" value="UniProtKB-KW"/>
</dbReference>
<dbReference type="NCBIfam" id="TIGR01720">
    <property type="entry name" value="NRPS-para261"/>
    <property type="match status" value="1"/>
</dbReference>
<dbReference type="SMART" id="SM01294">
    <property type="entry name" value="PKS_PP_betabranch"/>
    <property type="match status" value="1"/>
</dbReference>
<dbReference type="InterPro" id="IPR001242">
    <property type="entry name" value="Condensation_dom"/>
</dbReference>
<dbReference type="Gene3D" id="3.30.300.30">
    <property type="match status" value="2"/>
</dbReference>
<dbReference type="Pfam" id="PF06508">
    <property type="entry name" value="QueC"/>
    <property type="match status" value="1"/>
</dbReference>
<gene>
    <name evidence="6" type="ORF">DXZ20_35005</name>
</gene>
<evidence type="ECO:0000256" key="4">
    <source>
        <dbReference type="ARBA" id="ARBA00023194"/>
    </source>
</evidence>
<organism evidence="6 7">
    <name type="scientific">Adonisia turfae CCMR0081</name>
    <dbReference type="NCBI Taxonomy" id="2292702"/>
    <lineage>
        <taxon>Bacteria</taxon>
        <taxon>Bacillati</taxon>
        <taxon>Cyanobacteriota</taxon>
        <taxon>Adonisia</taxon>
        <taxon>Adonisia turfae</taxon>
    </lineage>
</organism>
<keyword evidence="7" id="KW-1185">Reference proteome</keyword>
<dbReference type="FunFam" id="3.40.50.980:FF:000001">
    <property type="entry name" value="Non-ribosomal peptide synthetase"/>
    <property type="match status" value="1"/>
</dbReference>
<dbReference type="SMART" id="SM00823">
    <property type="entry name" value="PKS_PP"/>
    <property type="match status" value="1"/>
</dbReference>
<comment type="cofactor">
    <cofactor evidence="1">
        <name>pantetheine 4'-phosphate</name>
        <dbReference type="ChEBI" id="CHEBI:47942"/>
    </cofactor>
</comment>
<dbReference type="Gene3D" id="2.30.38.10">
    <property type="entry name" value="Luciferase, Domain 3"/>
    <property type="match status" value="1"/>
</dbReference>
<dbReference type="FunFam" id="1.10.1200.10:FF:000005">
    <property type="entry name" value="Nonribosomal peptide synthetase 1"/>
    <property type="match status" value="1"/>
</dbReference>
<dbReference type="InterPro" id="IPR023213">
    <property type="entry name" value="CAT-like_dom_sf"/>
</dbReference>
<dbReference type="InterPro" id="IPR010060">
    <property type="entry name" value="NRPS_synth"/>
</dbReference>
<proteinExistence type="predicted"/>
<dbReference type="InterPro" id="IPR010071">
    <property type="entry name" value="AA_adenyl_dom"/>
</dbReference>
<dbReference type="InterPro" id="IPR006162">
    <property type="entry name" value="Ppantetheine_attach_site"/>
</dbReference>
<dbReference type="Gene3D" id="3.30.559.30">
    <property type="entry name" value="Nonribosomal peptide synthetase, condensation domain"/>
    <property type="match status" value="2"/>
</dbReference>
<dbReference type="NCBIfam" id="TIGR01733">
    <property type="entry name" value="AA-adenyl-dom"/>
    <property type="match status" value="1"/>
</dbReference>
<dbReference type="Pfam" id="PF00501">
    <property type="entry name" value="AMP-binding"/>
    <property type="match status" value="1"/>
</dbReference>
<dbReference type="SUPFAM" id="SSF56801">
    <property type="entry name" value="Acetyl-CoA synthetase-like"/>
    <property type="match status" value="2"/>
</dbReference>
<dbReference type="PANTHER" id="PTHR45398:SF1">
    <property type="entry name" value="ENZYME, PUTATIVE (JCVI)-RELATED"/>
    <property type="match status" value="1"/>
</dbReference>
<dbReference type="Proteomes" id="UP000481033">
    <property type="component" value="Unassembled WGS sequence"/>
</dbReference>
<feature type="domain" description="Carrier" evidence="5">
    <location>
        <begin position="1292"/>
        <end position="1366"/>
    </location>
</feature>
<dbReference type="InterPro" id="IPR018317">
    <property type="entry name" value="QueC"/>
</dbReference>
<dbReference type="InterPro" id="IPR020845">
    <property type="entry name" value="AMP-binding_CS"/>
</dbReference>
<dbReference type="InterPro" id="IPR020806">
    <property type="entry name" value="PKS_PP-bd"/>
</dbReference>
<dbReference type="Gene3D" id="1.10.1200.10">
    <property type="entry name" value="ACP-like"/>
    <property type="match status" value="1"/>
</dbReference>
<name>A0A6M0RYI5_9CYAN</name>
<keyword evidence="2" id="KW-0596">Phosphopantetheine</keyword>
<dbReference type="GO" id="GO:0031177">
    <property type="term" value="F:phosphopantetheine binding"/>
    <property type="evidence" value="ECO:0007669"/>
    <property type="project" value="InterPro"/>
</dbReference>
<reference evidence="6 7" key="1">
    <citation type="journal article" date="2020" name="Microb. Ecol.">
        <title>Ecogenomics of the Marine Benthic Filamentous Cyanobacterium Adonisia.</title>
        <authorList>
            <person name="Walter J.M."/>
            <person name="Coutinho F.H."/>
            <person name="Leomil L."/>
            <person name="Hargreaves P.I."/>
            <person name="Campeao M.E."/>
            <person name="Vieira V.V."/>
            <person name="Silva B.S."/>
            <person name="Fistarol G.O."/>
            <person name="Salomon P.S."/>
            <person name="Sawabe T."/>
            <person name="Mino S."/>
            <person name="Hosokawa M."/>
            <person name="Miyashita H."/>
            <person name="Maruyama F."/>
            <person name="van Verk M.C."/>
            <person name="Dutilh B.E."/>
            <person name="Thompson C.C."/>
            <person name="Thompson F.L."/>
        </authorList>
    </citation>
    <scope>NUCLEOTIDE SEQUENCE [LARGE SCALE GENOMIC DNA]</scope>
    <source>
        <strain evidence="6 7">CCMR0081</strain>
    </source>
</reference>
<dbReference type="SUPFAM" id="SSF52402">
    <property type="entry name" value="Adenine nucleotide alpha hydrolases-like"/>
    <property type="match status" value="1"/>
</dbReference>
<dbReference type="InterPro" id="IPR009081">
    <property type="entry name" value="PP-bd_ACP"/>
</dbReference>
<comment type="caution">
    <text evidence="6">The sequence shown here is derived from an EMBL/GenBank/DDBJ whole genome shotgun (WGS) entry which is preliminary data.</text>
</comment>
<keyword evidence="4" id="KW-0045">Antibiotic biosynthesis</keyword>
<dbReference type="FunFam" id="3.40.50.12780:FF:000012">
    <property type="entry name" value="Non-ribosomal peptide synthetase"/>
    <property type="match status" value="1"/>
</dbReference>
<dbReference type="GO" id="GO:0008610">
    <property type="term" value="P:lipid biosynthetic process"/>
    <property type="evidence" value="ECO:0007669"/>
    <property type="project" value="UniProtKB-ARBA"/>
</dbReference>
<evidence type="ECO:0000259" key="5">
    <source>
        <dbReference type="PROSITE" id="PS50075"/>
    </source>
</evidence>
<dbReference type="RefSeq" id="WP_163703111.1">
    <property type="nucleotide sequence ID" value="NZ_QXHD01000004.1"/>
</dbReference>
<evidence type="ECO:0000313" key="6">
    <source>
        <dbReference type="EMBL" id="NEZ60761.1"/>
    </source>
</evidence>
<dbReference type="Pfam" id="PF00550">
    <property type="entry name" value="PP-binding"/>
    <property type="match status" value="1"/>
</dbReference>
<dbReference type="Gene3D" id="3.40.50.620">
    <property type="entry name" value="HUPs"/>
    <property type="match status" value="1"/>
</dbReference>
<dbReference type="InterPro" id="IPR045851">
    <property type="entry name" value="AMP-bd_C_sf"/>
</dbReference>
<evidence type="ECO:0000256" key="1">
    <source>
        <dbReference type="ARBA" id="ARBA00001957"/>
    </source>
</evidence>
<dbReference type="Pfam" id="PF00668">
    <property type="entry name" value="Condensation"/>
    <property type="match status" value="2"/>
</dbReference>
<dbReference type="InterPro" id="IPR036736">
    <property type="entry name" value="ACP-like_sf"/>
</dbReference>
<accession>A0A6M0RYI5</accession>
<sequence>MTVVAMPLQSTAAQSNLTTAQHLLWLGQKLAPESPLYNMAFLFTLSGEIEPAHFQAAFQALVERSDALRMVIEEVDGVPQQRVLSQLDYEVPVFDFSDQGNPQVKACTWAENRSQTLFNLSERLFETALIRLSSNCYAWYISQHHVITDIQSVQLIYQTVGDFYHRSIAGNLSEAPALPAYSDVSLPSPSSRAIDYWQQQQANSVDLYHRSASQVSPRTRRVSWELGPERTAALKQLAMNSDARALTPQLSLFNLVAGILLAYLHRISGSNQVAFATPAHGRTTALLKETIGVFIELFPLQADIEPGETFASLLRKVSHASGGMLRYAQPGVSQFAPSRDVNVVLNFIHARLSDFDGRPVSSEWIHPGAGDPRHHLRLQVHDFDDRGSLQLHFDFNCDLFEPELQERATGHFLALVDAVLADLNQPIAEVEIVNGSEKTHLVDLGKCDRIDVTQTVVQQFEKQVERTPDAVAISCNDETLTYSQLNARANQLAHYLRQQGVMPEMPVGICLRRSVEMLVSIWGVLKAGGAYVPIDPSHPNERIAHILRDTQVRWVLTQSEFTVHLNSHAVNIQLDTLDLTSQPNNNLNNPSGINQLAYLLYTSGSTGKPKGVEVEHRGLANYVNWAIQQYVRGRTLAFPLFSPFTFDLTVTSIYVPLLSGGQVVIYPEGDEAIDLSLQQIFQENVVDVIKLTPSHLSLVQGMAIGSRLKTLILGGEDLKTSLADAIANASDHPLEIYNEYGPTEATVGCMIHQFEMEPDAPTSVSIGKPAAGSEIYLLDDHLNLVPQGAVCEIFIGGPGLARGYLNRSELTAERFVARGDQRLYRTGDLGRWQENGQLTYLGRGDRQVKIHGTRIELGEIEAALMDHPEVSASAVSLVQSAGPVQAGPVTYCTRCGIASNYPGITFDHEGVCDICQTYETYRDRTEQYFKSIDEFKSRLERARQRKQGEYDCLMLLSGGKDSTYALAQLVTMGFKVFAFTLDNGYISEQAKDNIRRVVKTLGVKHQFGTTPAMNDIFVDSLNRHCNVCNGCFKTIYTLSMQLAYERGIPCIVTGLSRGQFFETRLTEEWFTELFGQSEFDVDQIDETILAARKAYHRTDDAVSQLMDVKVFQTDDIFETVEIIDFYRYCDVELAEMLSFLKDQVPWIRPSDTGRSTNCLINNVGIHLHTKKRGYHNYALPYSWDVRMGHKTPEAAIDELNDEIDVAEVERILQEIGYEDAQINKAQLAAYYVGQTSTADLRRFLAQRLPSNLVPAYFIQLEQMPLTVHGKVSFAALPDPKASRPELRAEFVAPATAEEKTLAKLWQQVLKVDRIGIHDNFYELGGDSIMAIQIAARMSEAGFSLSPNQIFQHPTLAKLSAVVAPEHEHLTPEDLTGLIPLTPIQQAFFEQQSPEPEQFTQTVVLNVAEILDLSVLKAALTAVVNHHDSLRLTYTQTDAGWEQRYGEPVSDVATIEVDVSAQPHPQEIITKTIAKLQTQLDLTKGDLVRAVLFDLGDRQQLGLVIHHLAVDALSWLTLIQDLETAYQQLSQGEELSLPLKTSSFKAWAHGLKEIALPQSEIDYWLSPPDSVAQLSGTTQSEATARTVSRQLSDDLTQTFLQTSRARPQELLLAALTLAVKQHTEQPTVQVALEGHGREESIIPNIRLVRTVGWFTSLFPVTLTAQSEPGETLRSIKATLEQVPQNGIGYGILRYLRGNEAVTNQPQPEILFNYLGTLEQLLPPNSMFRFSQPLQVSRSPRQMRSHPLDISAFIREGQLHIDWCYSGLGDSAAQALADGVMQHLQTLLEGPGNKVTAADFPLAKLNSKKLDKLSALLNKADRAGGQG</sequence>
<evidence type="ECO:0000313" key="7">
    <source>
        <dbReference type="Proteomes" id="UP000481033"/>
    </source>
</evidence>
<dbReference type="PANTHER" id="PTHR45398">
    <property type="match status" value="1"/>
</dbReference>
<dbReference type="PROSITE" id="PS50075">
    <property type="entry name" value="CARRIER"/>
    <property type="match status" value="1"/>
</dbReference>
<protein>
    <submittedName>
        <fullName evidence="6">Amino acid adenylation domain-containing protein</fullName>
    </submittedName>
</protein>